<sequence>NDVTSVSGLFRDSVSGKRRLLWRREQQMDFDEHVYMLLAFLTTCFFLPVILLLYIVVNGTRSWTIKFLNRIFPKLEFIKNITVRTATDTSRNQGIITVLLTVKGTYDLNDIKQRIKKHILERKDKSGKLIFPHLKTGLTDRLGRYAWTLNKAKYFDIDSHVNVANSIYRGRFVSECNIQEYVSDIVAKYLPLEISPWQITIIPCYPPERFYLLIRIHHLLLSEEGLGLGDLLLLGPERQNVFTRLLDEDDENPQDVPPQSSPLTGLFQVPVAIPKLYNKTLEIIDYYWNQFVLSYDPFENPEVLKTKAGITKCTAIMFITSVSILKAVINTTKQSDASLFTKTININSIVFNEIRKRQCGPRFLAAAVMNSLNPFELISSTLKFFSYLWLNCLVRVPLTLMYELLAIIFKDESKGYFSTITENMFICISLIIEAAKEICYICSLIYSAPKMLLDELVISHRDPKHELQTVSLCGRKVVSWSESVPLDRIRRIGNSIGASPNEILITATTGALKEYFRNFGFRVPKSVLTTARYFPLESLLKISRGDDSSGPPSGRGLVCLELPTSQLQNDPREIVHDVQRMLKETRERQTAIYEASLWQLDGGFITKVLPTLAVRLIFNYLSRRYAVALTEVAPETGDESTKQLIWGQEVESAMYWRPPQSNICLSLTLMSYGDSVRLGIMADSMIAPGHNVIATNFLYQINMLAAVAEIPREANNVSTGTSIQSYQPNIPPDCAISSSASSASGELRRLADISTDLNNSTSQDTSRSNSPSSDSGTRSTRSSNEENIFPFTD</sequence>
<dbReference type="PANTHER" id="PTHR31650:SF23">
    <property type="entry name" value="GH11223P"/>
    <property type="match status" value="1"/>
</dbReference>
<keyword evidence="2" id="KW-0812">Transmembrane</keyword>
<dbReference type="Proteomes" id="UP001233999">
    <property type="component" value="Unassembled WGS sequence"/>
</dbReference>
<feature type="transmembrane region" description="Helical" evidence="2">
    <location>
        <begin position="388"/>
        <end position="409"/>
    </location>
</feature>
<dbReference type="GO" id="GO:0019432">
    <property type="term" value="P:triglyceride biosynthetic process"/>
    <property type="evidence" value="ECO:0007669"/>
    <property type="project" value="TreeGrafter"/>
</dbReference>
<feature type="region of interest" description="Disordered" evidence="1">
    <location>
        <begin position="751"/>
        <end position="793"/>
    </location>
</feature>
<evidence type="ECO:0000256" key="2">
    <source>
        <dbReference type="SAM" id="Phobius"/>
    </source>
</evidence>
<evidence type="ECO:0000313" key="5">
    <source>
        <dbReference type="Proteomes" id="UP001233999"/>
    </source>
</evidence>
<accession>A0AAD7ZVR6</accession>
<proteinExistence type="predicted"/>
<protein>
    <recommendedName>
        <fullName evidence="3">O-acyltransferase WSD1 C-terminal domain-containing protein</fullName>
    </recommendedName>
</protein>
<feature type="transmembrane region" description="Helical" evidence="2">
    <location>
        <begin position="34"/>
        <end position="57"/>
    </location>
</feature>
<keyword evidence="2" id="KW-1133">Transmembrane helix</keyword>
<dbReference type="InterPro" id="IPR045034">
    <property type="entry name" value="O-acyltransferase_WSD1-like"/>
</dbReference>
<dbReference type="Pfam" id="PF06974">
    <property type="entry name" value="WS_DGAT_C"/>
    <property type="match status" value="1"/>
</dbReference>
<feature type="compositionally biased region" description="Low complexity" evidence="1">
    <location>
        <begin position="758"/>
        <end position="782"/>
    </location>
</feature>
<feature type="domain" description="O-acyltransferase WSD1 C-terminal" evidence="3">
    <location>
        <begin position="556"/>
        <end position="703"/>
    </location>
</feature>
<keyword evidence="5" id="KW-1185">Reference proteome</keyword>
<name>A0AAD7ZVR6_DIPPU</name>
<dbReference type="EMBL" id="JASPKZ010006060">
    <property type="protein sequence ID" value="KAJ9587824.1"/>
    <property type="molecule type" value="Genomic_DNA"/>
</dbReference>
<dbReference type="GO" id="GO:0005886">
    <property type="term" value="C:plasma membrane"/>
    <property type="evidence" value="ECO:0007669"/>
    <property type="project" value="TreeGrafter"/>
</dbReference>
<gene>
    <name evidence="4" type="ORF">L9F63_018748</name>
</gene>
<evidence type="ECO:0000313" key="4">
    <source>
        <dbReference type="EMBL" id="KAJ9587824.1"/>
    </source>
</evidence>
<reference evidence="4" key="2">
    <citation type="submission" date="2023-05" db="EMBL/GenBank/DDBJ databases">
        <authorList>
            <person name="Fouks B."/>
        </authorList>
    </citation>
    <scope>NUCLEOTIDE SEQUENCE</scope>
    <source>
        <strain evidence="4">Stay&amp;Tobe</strain>
        <tissue evidence="4">Testes</tissue>
    </source>
</reference>
<feature type="non-terminal residue" evidence="4">
    <location>
        <position position="1"/>
    </location>
</feature>
<organism evidence="4 5">
    <name type="scientific">Diploptera punctata</name>
    <name type="common">Pacific beetle cockroach</name>
    <dbReference type="NCBI Taxonomy" id="6984"/>
    <lineage>
        <taxon>Eukaryota</taxon>
        <taxon>Metazoa</taxon>
        <taxon>Ecdysozoa</taxon>
        <taxon>Arthropoda</taxon>
        <taxon>Hexapoda</taxon>
        <taxon>Insecta</taxon>
        <taxon>Pterygota</taxon>
        <taxon>Neoptera</taxon>
        <taxon>Polyneoptera</taxon>
        <taxon>Dictyoptera</taxon>
        <taxon>Blattodea</taxon>
        <taxon>Blaberoidea</taxon>
        <taxon>Blaberidae</taxon>
        <taxon>Diplopterinae</taxon>
        <taxon>Diploptera</taxon>
    </lineage>
</organism>
<comment type="caution">
    <text evidence="4">The sequence shown here is derived from an EMBL/GenBank/DDBJ whole genome shotgun (WGS) entry which is preliminary data.</text>
</comment>
<evidence type="ECO:0000256" key="1">
    <source>
        <dbReference type="SAM" id="MobiDB-lite"/>
    </source>
</evidence>
<dbReference type="AlphaFoldDB" id="A0AAD7ZVR6"/>
<dbReference type="GO" id="GO:0008374">
    <property type="term" value="F:O-acyltransferase activity"/>
    <property type="evidence" value="ECO:0007669"/>
    <property type="project" value="InterPro"/>
</dbReference>
<reference evidence="4" key="1">
    <citation type="journal article" date="2023" name="IScience">
        <title>Live-bearing cockroach genome reveals convergent evolutionary mechanisms linked to viviparity in insects and beyond.</title>
        <authorList>
            <person name="Fouks B."/>
            <person name="Harrison M.C."/>
            <person name="Mikhailova A.A."/>
            <person name="Marchal E."/>
            <person name="English S."/>
            <person name="Carruthers M."/>
            <person name="Jennings E.C."/>
            <person name="Chiamaka E.L."/>
            <person name="Frigard R.A."/>
            <person name="Pippel M."/>
            <person name="Attardo G.M."/>
            <person name="Benoit J.B."/>
            <person name="Bornberg-Bauer E."/>
            <person name="Tobe S.S."/>
        </authorList>
    </citation>
    <scope>NUCLEOTIDE SEQUENCE</scope>
    <source>
        <strain evidence="4">Stay&amp;Tobe</strain>
    </source>
</reference>
<dbReference type="InterPro" id="IPR009721">
    <property type="entry name" value="O-acyltransferase_WSD1_C"/>
</dbReference>
<evidence type="ECO:0000259" key="3">
    <source>
        <dbReference type="Pfam" id="PF06974"/>
    </source>
</evidence>
<dbReference type="PANTHER" id="PTHR31650">
    <property type="entry name" value="O-ACYLTRANSFERASE (WSD1-LIKE) FAMILY PROTEIN"/>
    <property type="match status" value="1"/>
</dbReference>
<keyword evidence="2" id="KW-0472">Membrane</keyword>